<keyword evidence="5" id="KW-0328">Glycosyltransferase</keyword>
<dbReference type="GO" id="GO:0016757">
    <property type="term" value="F:glycosyltransferase activity"/>
    <property type="evidence" value="ECO:0007669"/>
    <property type="project" value="UniProtKB-KW"/>
</dbReference>
<keyword evidence="5" id="KW-0808">Transferase</keyword>
<dbReference type="Proteomes" id="UP001615550">
    <property type="component" value="Unassembled WGS sequence"/>
</dbReference>
<feature type="region of interest" description="Disordered" evidence="3">
    <location>
        <begin position="243"/>
        <end position="277"/>
    </location>
</feature>
<comment type="catalytic activity">
    <reaction evidence="1">
        <text>GMP + diphosphate = guanine + 5-phospho-alpha-D-ribose 1-diphosphate</text>
        <dbReference type="Rhea" id="RHEA:25424"/>
        <dbReference type="ChEBI" id="CHEBI:16235"/>
        <dbReference type="ChEBI" id="CHEBI:33019"/>
        <dbReference type="ChEBI" id="CHEBI:58017"/>
        <dbReference type="ChEBI" id="CHEBI:58115"/>
        <dbReference type="EC" id="2.4.2.8"/>
    </reaction>
    <physiologicalReaction direction="right-to-left" evidence="1">
        <dbReference type="Rhea" id="RHEA:25426"/>
    </physiologicalReaction>
</comment>
<gene>
    <name evidence="5" type="ORF">ACD661_14235</name>
</gene>
<keyword evidence="6" id="KW-1185">Reference proteome</keyword>
<evidence type="ECO:0000313" key="6">
    <source>
        <dbReference type="Proteomes" id="UP001615550"/>
    </source>
</evidence>
<dbReference type="CDD" id="cd06223">
    <property type="entry name" value="PRTases_typeI"/>
    <property type="match status" value="1"/>
</dbReference>
<proteinExistence type="predicted"/>
<dbReference type="EC" id="2.4.2.-" evidence="5"/>
<dbReference type="InterPro" id="IPR050408">
    <property type="entry name" value="HGPRT"/>
</dbReference>
<sequence length="277" mass="31411">MKEQVILTQLSEIQEKLDKITQLKKTLESRFWDNSEVCHDVNGLPLSNENIQKAVERLADQLIEKHPDAFPTLVGLMDGAHPFFAALHMELTKRHYHFQYTTMQTTSYEGMQSGALSFTEPKGILTNRLVIIVDDVCDKGKTAEAVKKRLGDEYPKQVQLMVLVDKKQSRDIEPDFVGFTVSKDAFIIGYGLDFDGLTRNTDCIKTMNQTMLPTELENEHLKEEKNLCAQIKTLHKQLKELREENNKASSSKPGFFATTEITPPTDNAVTEQSTFAV</sequence>
<dbReference type="InterPro" id="IPR029057">
    <property type="entry name" value="PRTase-like"/>
</dbReference>
<reference evidence="5 6" key="1">
    <citation type="submission" date="2024-08" db="EMBL/GenBank/DDBJ databases">
        <title>Draft Genome Sequence of Legionella lytica strain DSB2004, Isolated From a Fire Sprinkler System.</title>
        <authorList>
            <person name="Everhart A.D."/>
            <person name="Kidane D.T."/>
            <person name="Farone A.L."/>
            <person name="Farone M.B."/>
        </authorList>
    </citation>
    <scope>NUCLEOTIDE SEQUENCE [LARGE SCALE GENOMIC DNA]</scope>
    <source>
        <strain evidence="5 6">DSB2004</strain>
    </source>
</reference>
<evidence type="ECO:0000313" key="5">
    <source>
        <dbReference type="EMBL" id="MFJ1269719.1"/>
    </source>
</evidence>
<dbReference type="EMBL" id="JBGORX010000008">
    <property type="protein sequence ID" value="MFJ1269719.1"/>
    <property type="molecule type" value="Genomic_DNA"/>
</dbReference>
<dbReference type="SUPFAM" id="SSF53271">
    <property type="entry name" value="PRTase-like"/>
    <property type="match status" value="1"/>
</dbReference>
<evidence type="ECO:0000256" key="3">
    <source>
        <dbReference type="SAM" id="MobiDB-lite"/>
    </source>
</evidence>
<dbReference type="InterPro" id="IPR000836">
    <property type="entry name" value="PRTase_dom"/>
</dbReference>
<feature type="domain" description="Phosphoribosyltransferase" evidence="4">
    <location>
        <begin position="48"/>
        <end position="194"/>
    </location>
</feature>
<protein>
    <submittedName>
        <fullName evidence="5">Phosphoribosyltransferase</fullName>
        <ecNumber evidence="5">2.4.2.-</ecNumber>
    </submittedName>
</protein>
<dbReference type="Gene3D" id="3.40.50.2020">
    <property type="match status" value="1"/>
</dbReference>
<name>A0ABW8DAI9_9GAMM</name>
<organism evidence="5 6">
    <name type="scientific">Legionella lytica</name>
    <dbReference type="NCBI Taxonomy" id="96232"/>
    <lineage>
        <taxon>Bacteria</taxon>
        <taxon>Pseudomonadati</taxon>
        <taxon>Pseudomonadota</taxon>
        <taxon>Gammaproteobacteria</taxon>
        <taxon>Legionellales</taxon>
        <taxon>Legionellaceae</taxon>
        <taxon>Legionella</taxon>
    </lineage>
</organism>
<accession>A0ABW8DAI9</accession>
<comment type="caution">
    <text evidence="5">The sequence shown here is derived from an EMBL/GenBank/DDBJ whole genome shotgun (WGS) entry which is preliminary data.</text>
</comment>
<evidence type="ECO:0000259" key="4">
    <source>
        <dbReference type="Pfam" id="PF00156"/>
    </source>
</evidence>
<evidence type="ECO:0000256" key="2">
    <source>
        <dbReference type="ARBA" id="ARBA00049402"/>
    </source>
</evidence>
<dbReference type="RefSeq" id="WP_400188532.1">
    <property type="nucleotide sequence ID" value="NZ_JBGORX010000008.1"/>
</dbReference>
<feature type="compositionally biased region" description="Polar residues" evidence="3">
    <location>
        <begin position="259"/>
        <end position="277"/>
    </location>
</feature>
<dbReference type="PANTHER" id="PTHR43340:SF1">
    <property type="entry name" value="HYPOXANTHINE PHOSPHORIBOSYLTRANSFERASE"/>
    <property type="match status" value="1"/>
</dbReference>
<dbReference type="PANTHER" id="PTHR43340">
    <property type="entry name" value="HYPOXANTHINE-GUANINE PHOSPHORIBOSYLTRANSFERASE"/>
    <property type="match status" value="1"/>
</dbReference>
<comment type="catalytic activity">
    <reaction evidence="2">
        <text>IMP + diphosphate = hypoxanthine + 5-phospho-alpha-D-ribose 1-diphosphate</text>
        <dbReference type="Rhea" id="RHEA:17973"/>
        <dbReference type="ChEBI" id="CHEBI:17368"/>
        <dbReference type="ChEBI" id="CHEBI:33019"/>
        <dbReference type="ChEBI" id="CHEBI:58017"/>
        <dbReference type="ChEBI" id="CHEBI:58053"/>
        <dbReference type="EC" id="2.4.2.8"/>
    </reaction>
    <physiologicalReaction direction="right-to-left" evidence="2">
        <dbReference type="Rhea" id="RHEA:17975"/>
    </physiologicalReaction>
</comment>
<evidence type="ECO:0000256" key="1">
    <source>
        <dbReference type="ARBA" id="ARBA00048811"/>
    </source>
</evidence>
<dbReference type="Pfam" id="PF00156">
    <property type="entry name" value="Pribosyltran"/>
    <property type="match status" value="1"/>
</dbReference>